<dbReference type="PATRIC" id="fig|66712.6.peg.262"/>
<dbReference type="GeneID" id="61222969"/>
<proteinExistence type="predicted"/>
<dbReference type="EMBL" id="LM676401">
    <property type="protein sequence ID" value="CEP26312.1"/>
    <property type="molecule type" value="Genomic_DNA"/>
</dbReference>
<reference evidence="1" key="1">
    <citation type="submission" date="2014-08" db="EMBL/GenBank/DDBJ databases">
        <authorList>
            <person name="Falentin Helene"/>
        </authorList>
    </citation>
    <scope>NUCLEOTIDE SEQUENCE</scope>
</reference>
<evidence type="ECO:0000313" key="1">
    <source>
        <dbReference type="EMBL" id="CEP26312.1"/>
    </source>
</evidence>
<dbReference type="AlphaFoldDB" id="A0A0B7NZA5"/>
<organism evidence="1">
    <name type="scientific">Propionibacterium freudenreichii subsp. freudenreichii</name>
    <dbReference type="NCBI Taxonomy" id="66712"/>
    <lineage>
        <taxon>Bacteria</taxon>
        <taxon>Bacillati</taxon>
        <taxon>Actinomycetota</taxon>
        <taxon>Actinomycetes</taxon>
        <taxon>Propionibacteriales</taxon>
        <taxon>Propionibacteriaceae</taxon>
        <taxon>Propionibacterium</taxon>
    </lineage>
</organism>
<accession>A0A0B7NZA5</accession>
<protein>
    <submittedName>
        <fullName evidence="1">Uncharacterized protein</fullName>
    </submittedName>
</protein>
<sequence>MRDSKNLPQDAVDMARAFIADYARRNDGDVTAGADFLKGPLDTMPEIVDEALRQMQEFPQARRARVA</sequence>
<name>A0A0B7NZA5_PROFF</name>
<dbReference type="KEGG" id="pfre:RM25_0253"/>
<dbReference type="RefSeq" id="WP_013160198.1">
    <property type="nucleotide sequence ID" value="NZ_CP010341.1"/>
</dbReference>
<gene>
    <name evidence="1" type="ORF">PFCIRM138_06530</name>
</gene>